<keyword evidence="1" id="KW-1133">Transmembrane helix</keyword>
<comment type="caution">
    <text evidence="2">The sequence shown here is derived from an EMBL/GenBank/DDBJ whole genome shotgun (WGS) entry which is preliminary data.</text>
</comment>
<reference evidence="2 3" key="1">
    <citation type="submission" date="2018-06" db="EMBL/GenBank/DDBJ databases">
        <authorList>
            <consortium name="Pathogen Informatics"/>
            <person name="Doyle S."/>
        </authorList>
    </citation>
    <scope>NUCLEOTIDE SEQUENCE [LARGE SCALE GENOMIC DNA]</scope>
    <source>
        <strain evidence="2 3">NCTC11685</strain>
    </source>
</reference>
<evidence type="ECO:0000313" key="3">
    <source>
        <dbReference type="Proteomes" id="UP000254863"/>
    </source>
</evidence>
<evidence type="ECO:0000256" key="1">
    <source>
        <dbReference type="SAM" id="Phobius"/>
    </source>
</evidence>
<keyword evidence="1" id="KW-0812">Transmembrane</keyword>
<protein>
    <submittedName>
        <fullName evidence="2">Uncharacterized protein</fullName>
    </submittedName>
</protein>
<dbReference type="AlphaFoldDB" id="A0A7H4N5P3"/>
<sequence length="84" mass="9515">MLHNFNFVSLLGILAALPAIILTIRVLAKLLISCIFYKEKVTVTYHSENGEKFETKLYLKKNDDLLNILDDIARKSSHEGKSHG</sequence>
<keyword evidence="1" id="KW-0472">Membrane</keyword>
<gene>
    <name evidence="2" type="ORF">NCTC11685_02370</name>
</gene>
<evidence type="ECO:0000313" key="2">
    <source>
        <dbReference type="EMBL" id="STV78805.1"/>
    </source>
</evidence>
<proteinExistence type="predicted"/>
<dbReference type="RefSeq" id="WP_017146460.1">
    <property type="nucleotide sequence ID" value="NZ_JAPNME010000011.1"/>
</dbReference>
<feature type="transmembrane region" description="Helical" evidence="1">
    <location>
        <begin position="6"/>
        <end position="28"/>
    </location>
</feature>
<dbReference type="EMBL" id="UGMS01000001">
    <property type="protein sequence ID" value="STV78805.1"/>
    <property type="molecule type" value="Genomic_DNA"/>
</dbReference>
<dbReference type="Proteomes" id="UP000254863">
    <property type="component" value="Unassembled WGS sequence"/>
</dbReference>
<accession>A0A7H4N5P3</accession>
<name>A0A7H4N5P3_9ENTR</name>
<organism evidence="2 3">
    <name type="scientific">Klebsiella michiganensis</name>
    <dbReference type="NCBI Taxonomy" id="1134687"/>
    <lineage>
        <taxon>Bacteria</taxon>
        <taxon>Pseudomonadati</taxon>
        <taxon>Pseudomonadota</taxon>
        <taxon>Gammaproteobacteria</taxon>
        <taxon>Enterobacterales</taxon>
        <taxon>Enterobacteriaceae</taxon>
        <taxon>Klebsiella/Raoultella group</taxon>
        <taxon>Klebsiella</taxon>
    </lineage>
</organism>